<evidence type="ECO:0000313" key="2">
    <source>
        <dbReference type="EMBL" id="KAD5961380.1"/>
    </source>
</evidence>
<proteinExistence type="predicted"/>
<accession>A0A5N6P8Q1</accession>
<name>A0A5N6P8Q1_9ASTR</name>
<dbReference type="InterPro" id="IPR013103">
    <property type="entry name" value="RVT_2"/>
</dbReference>
<feature type="domain" description="Reverse transcriptase Ty1/copia-type" evidence="1">
    <location>
        <begin position="1"/>
        <end position="55"/>
    </location>
</feature>
<dbReference type="PANTHER" id="PTHR11439">
    <property type="entry name" value="GAG-POL-RELATED RETROTRANSPOSON"/>
    <property type="match status" value="1"/>
</dbReference>
<dbReference type="OrthoDB" id="1740642at2759"/>
<dbReference type="Proteomes" id="UP000326396">
    <property type="component" value="Linkage Group LG14"/>
</dbReference>
<dbReference type="PANTHER" id="PTHR11439:SF515">
    <property type="entry name" value="GAG-POL POLYPROTEIN"/>
    <property type="match status" value="1"/>
</dbReference>
<gene>
    <name evidence="2" type="ORF">E3N88_12853</name>
</gene>
<dbReference type="CDD" id="cd09272">
    <property type="entry name" value="RNase_HI_RT_Ty1"/>
    <property type="match status" value="1"/>
</dbReference>
<dbReference type="AlphaFoldDB" id="A0A5N6P8Q1"/>
<protein>
    <recommendedName>
        <fullName evidence="1">Reverse transcriptase Ty1/copia-type domain-containing protein</fullName>
    </recommendedName>
</protein>
<evidence type="ECO:0000313" key="3">
    <source>
        <dbReference type="Proteomes" id="UP000326396"/>
    </source>
</evidence>
<dbReference type="Pfam" id="PF07727">
    <property type="entry name" value="RVT_2"/>
    <property type="match status" value="1"/>
</dbReference>
<organism evidence="2 3">
    <name type="scientific">Mikania micrantha</name>
    <name type="common">bitter vine</name>
    <dbReference type="NCBI Taxonomy" id="192012"/>
    <lineage>
        <taxon>Eukaryota</taxon>
        <taxon>Viridiplantae</taxon>
        <taxon>Streptophyta</taxon>
        <taxon>Embryophyta</taxon>
        <taxon>Tracheophyta</taxon>
        <taxon>Spermatophyta</taxon>
        <taxon>Magnoliopsida</taxon>
        <taxon>eudicotyledons</taxon>
        <taxon>Gunneridae</taxon>
        <taxon>Pentapetalae</taxon>
        <taxon>asterids</taxon>
        <taxon>campanulids</taxon>
        <taxon>Asterales</taxon>
        <taxon>Asteraceae</taxon>
        <taxon>Asteroideae</taxon>
        <taxon>Heliantheae alliance</taxon>
        <taxon>Eupatorieae</taxon>
        <taxon>Mikania</taxon>
    </lineage>
</organism>
<reference evidence="2 3" key="1">
    <citation type="submission" date="2019-05" db="EMBL/GenBank/DDBJ databases">
        <title>Mikania micrantha, genome provides insights into the molecular mechanism of rapid growth.</title>
        <authorList>
            <person name="Liu B."/>
        </authorList>
    </citation>
    <scope>NUCLEOTIDE SEQUENCE [LARGE SCALE GENOMIC DNA]</scope>
    <source>
        <strain evidence="2">NLD-2019</strain>
        <tissue evidence="2">Leaf</tissue>
    </source>
</reference>
<dbReference type="EMBL" id="SZYD01000006">
    <property type="protein sequence ID" value="KAD5961380.1"/>
    <property type="molecule type" value="Genomic_DNA"/>
</dbReference>
<dbReference type="SUPFAM" id="SSF56672">
    <property type="entry name" value="DNA/RNA polymerases"/>
    <property type="match status" value="1"/>
</dbReference>
<dbReference type="InterPro" id="IPR043502">
    <property type="entry name" value="DNA/RNA_pol_sf"/>
</dbReference>
<keyword evidence="3" id="KW-1185">Reference proteome</keyword>
<evidence type="ECO:0000259" key="1">
    <source>
        <dbReference type="Pfam" id="PF07727"/>
    </source>
</evidence>
<sequence length="226" mass="25713">MKDRFEMSDMGLLTYYLGIEVKQDRAGIFLKQEGYCRKILKEVNLLECNPSTFPLDPGLKLGKDEDQESVNATEYRRIIGCLRYLTHTRPDICYAVGYGVHYSRNGAGNLEGYSDSSHATDQGLLEEITGQSVKAITLHVDNKSAIQLMKNPVFHGRSKHIDTRYHFIRECVEEELVKIEHVSEEKQKADILTKALSRIKFAEMRSLIGVEDLENKKTEIKGVNVS</sequence>
<comment type="caution">
    <text evidence="2">The sequence shown here is derived from an EMBL/GenBank/DDBJ whole genome shotgun (WGS) entry which is preliminary data.</text>
</comment>